<gene>
    <name evidence="8" type="ORF">SAMN04488518_10397</name>
</gene>
<feature type="transmembrane region" description="Helical" evidence="7">
    <location>
        <begin position="33"/>
        <end position="55"/>
    </location>
</feature>
<feature type="transmembrane region" description="Helical" evidence="7">
    <location>
        <begin position="252"/>
        <end position="271"/>
    </location>
</feature>
<dbReference type="InterPro" id="IPR032808">
    <property type="entry name" value="DoxX"/>
</dbReference>
<evidence type="ECO:0000256" key="4">
    <source>
        <dbReference type="ARBA" id="ARBA00022692"/>
    </source>
</evidence>
<sequence>MADKSNANTEDMSEEEDLAETARPFHYLSFFQLLQSLITALLLGVVALISLEVLMSPIPESALRPMLIWLALAFFFVVIVVPKNFTLGFLCMLLCQLVAWRIASLYYAYLLSWPLAFAFFVNLIWFLSTIQRNSFETAGRGLTLWQWQLTFFRILVGFVMVPHFTDKLFAGSLPYMEHVEFFSLLGYPDPAMIIDAAGLAELAIAIGIGLGLLTRLSCFFAAAYILFAATLSGALEHGFVSFATAVSWELPLILFASYLSFTTTGGGEFSIDGALRRTGKMPGWIKLLMGDTGLAHNEHVD</sequence>
<evidence type="ECO:0000313" key="8">
    <source>
        <dbReference type="EMBL" id="SFK21947.1"/>
    </source>
</evidence>
<comment type="similarity">
    <text evidence="2">Belongs to the DoxX family.</text>
</comment>
<dbReference type="InterPro" id="IPR051907">
    <property type="entry name" value="DoxX-like_oxidoreductase"/>
</dbReference>
<organism evidence="8 9">
    <name type="scientific">Pseudovibrio ascidiaceicola</name>
    <dbReference type="NCBI Taxonomy" id="285279"/>
    <lineage>
        <taxon>Bacteria</taxon>
        <taxon>Pseudomonadati</taxon>
        <taxon>Pseudomonadota</taxon>
        <taxon>Alphaproteobacteria</taxon>
        <taxon>Hyphomicrobiales</taxon>
        <taxon>Stappiaceae</taxon>
        <taxon>Pseudovibrio</taxon>
    </lineage>
</organism>
<feature type="transmembrane region" description="Helical" evidence="7">
    <location>
        <begin position="67"/>
        <end position="100"/>
    </location>
</feature>
<dbReference type="RefSeq" id="WP_093518051.1">
    <property type="nucleotide sequence ID" value="NZ_FOSK01000003.1"/>
</dbReference>
<proteinExistence type="inferred from homology"/>
<keyword evidence="9" id="KW-1185">Reference proteome</keyword>
<dbReference type="EMBL" id="FOSK01000003">
    <property type="protein sequence ID" value="SFK21947.1"/>
    <property type="molecule type" value="Genomic_DNA"/>
</dbReference>
<comment type="subcellular location">
    <subcellularLocation>
        <location evidence="1">Cell membrane</location>
        <topology evidence="1">Multi-pass membrane protein</topology>
    </subcellularLocation>
</comment>
<evidence type="ECO:0000256" key="6">
    <source>
        <dbReference type="ARBA" id="ARBA00023136"/>
    </source>
</evidence>
<feature type="transmembrane region" description="Helical" evidence="7">
    <location>
        <begin position="191"/>
        <end position="212"/>
    </location>
</feature>
<evidence type="ECO:0000256" key="1">
    <source>
        <dbReference type="ARBA" id="ARBA00004651"/>
    </source>
</evidence>
<keyword evidence="6 7" id="KW-0472">Membrane</keyword>
<dbReference type="Proteomes" id="UP000199598">
    <property type="component" value="Unassembled WGS sequence"/>
</dbReference>
<name>A0A1I3XQL6_9HYPH</name>
<evidence type="ECO:0000313" key="9">
    <source>
        <dbReference type="Proteomes" id="UP000199598"/>
    </source>
</evidence>
<feature type="transmembrane region" description="Helical" evidence="7">
    <location>
        <begin position="106"/>
        <end position="127"/>
    </location>
</feature>
<reference evidence="8 9" key="1">
    <citation type="submission" date="2016-10" db="EMBL/GenBank/DDBJ databases">
        <authorList>
            <person name="Varghese N."/>
            <person name="Submissions S."/>
        </authorList>
    </citation>
    <scope>NUCLEOTIDE SEQUENCE [LARGE SCALE GENOMIC DNA]</scope>
    <source>
        <strain evidence="8 9">DSM 16392</strain>
    </source>
</reference>
<evidence type="ECO:0000256" key="7">
    <source>
        <dbReference type="SAM" id="Phobius"/>
    </source>
</evidence>
<keyword evidence="3" id="KW-1003">Cell membrane</keyword>
<comment type="caution">
    <text evidence="8">The sequence shown here is derived from an EMBL/GenBank/DDBJ whole genome shotgun (WGS) entry which is preliminary data.</text>
</comment>
<protein>
    <submittedName>
        <fullName evidence="8">Oxidoreductase</fullName>
    </submittedName>
</protein>
<dbReference type="Pfam" id="PF07681">
    <property type="entry name" value="DoxX"/>
    <property type="match status" value="1"/>
</dbReference>
<dbReference type="PANTHER" id="PTHR33452">
    <property type="entry name" value="OXIDOREDUCTASE CATD-RELATED"/>
    <property type="match status" value="1"/>
</dbReference>
<evidence type="ECO:0000256" key="2">
    <source>
        <dbReference type="ARBA" id="ARBA00006679"/>
    </source>
</evidence>
<accession>A0A1I3XQL6</accession>
<keyword evidence="4 7" id="KW-0812">Transmembrane</keyword>
<evidence type="ECO:0000256" key="5">
    <source>
        <dbReference type="ARBA" id="ARBA00022989"/>
    </source>
</evidence>
<keyword evidence="5 7" id="KW-1133">Transmembrane helix</keyword>
<feature type="transmembrane region" description="Helical" evidence="7">
    <location>
        <begin position="219"/>
        <end position="240"/>
    </location>
</feature>
<feature type="transmembrane region" description="Helical" evidence="7">
    <location>
        <begin position="147"/>
        <end position="165"/>
    </location>
</feature>
<evidence type="ECO:0000256" key="3">
    <source>
        <dbReference type="ARBA" id="ARBA00022475"/>
    </source>
</evidence>
<dbReference type="PANTHER" id="PTHR33452:SF1">
    <property type="entry name" value="INNER MEMBRANE PROTEIN YPHA-RELATED"/>
    <property type="match status" value="1"/>
</dbReference>